<reference evidence="6 7" key="1">
    <citation type="submission" date="2020-12" db="EMBL/GenBank/DDBJ databases">
        <title>Geomonas sp. Red421, isolated from paddy soil.</title>
        <authorList>
            <person name="Xu Z."/>
            <person name="Zhang Z."/>
            <person name="Masuda Y."/>
            <person name="Itoh H."/>
            <person name="Senoo K."/>
        </authorList>
    </citation>
    <scope>NUCLEOTIDE SEQUENCE [LARGE SCALE GENOMIC DNA]</scope>
    <source>
        <strain evidence="6 7">Red421</strain>
    </source>
</reference>
<dbReference type="Proteomes" id="UP000614714">
    <property type="component" value="Unassembled WGS sequence"/>
</dbReference>
<keyword evidence="7" id="KW-1185">Reference proteome</keyword>
<proteinExistence type="inferred from homology"/>
<dbReference type="InterPro" id="IPR011659">
    <property type="entry name" value="WD40"/>
</dbReference>
<dbReference type="SUPFAM" id="SSF82171">
    <property type="entry name" value="DPP6 N-terminal domain-like"/>
    <property type="match status" value="1"/>
</dbReference>
<comment type="similarity">
    <text evidence="2">Belongs to the TolB family.</text>
</comment>
<evidence type="ECO:0000313" key="7">
    <source>
        <dbReference type="Proteomes" id="UP000614714"/>
    </source>
</evidence>
<keyword evidence="4" id="KW-0732">Signal</keyword>
<organism evidence="6 7">
    <name type="scientific">Geomonas anaerohicana</name>
    <dbReference type="NCBI Taxonomy" id="2798583"/>
    <lineage>
        <taxon>Bacteria</taxon>
        <taxon>Pseudomonadati</taxon>
        <taxon>Thermodesulfobacteriota</taxon>
        <taxon>Desulfuromonadia</taxon>
        <taxon>Geobacterales</taxon>
        <taxon>Geobacteraceae</taxon>
        <taxon>Geomonas</taxon>
    </lineage>
</organism>
<dbReference type="Pfam" id="PF07676">
    <property type="entry name" value="PD40"/>
    <property type="match status" value="4"/>
</dbReference>
<evidence type="ECO:0000256" key="2">
    <source>
        <dbReference type="ARBA" id="ARBA00009820"/>
    </source>
</evidence>
<evidence type="ECO:0000256" key="4">
    <source>
        <dbReference type="SAM" id="SignalP"/>
    </source>
</evidence>
<evidence type="ECO:0000256" key="3">
    <source>
        <dbReference type="ARBA" id="ARBA00023136"/>
    </source>
</evidence>
<dbReference type="InterPro" id="IPR011042">
    <property type="entry name" value="6-blade_b-propeller_TolB-like"/>
</dbReference>
<dbReference type="PANTHER" id="PTHR36842:SF2">
    <property type="entry name" value="SLR0505 PROTEIN"/>
    <property type="match status" value="1"/>
</dbReference>
<protein>
    <submittedName>
        <fullName evidence="6">PD40 domain-containing protein</fullName>
    </submittedName>
</protein>
<keyword evidence="3" id="KW-0472">Membrane</keyword>
<sequence>MKSLCLAVVALLCLVSVSHAAKFDTSFRYSTVETKHFAIHYHQGLEGVAGRAAGMAEDIYDKLTGEFQWRPAEKTQVVLVDDSDFTNGLAITIPYNTIYLQVVPPGVSSTLGEYDDWLRTLFTHEFAHIVSADPARGYSKVTRTIFGKPLPWMDPISVVLFLVTAPPNTFLPRWWHEGMATWAETKYTGQGRGKSSYYDMIFRSAVAEDNLPTVDQINGDVPDWPSGHLPYIYGYRLQRYIAETYGNDLAGRLALGHAGRFPYTISGPAKENFQGKTYREVYRDMIASLRDEQSARIAVLSRQPFTPLTTVYDQGENLASPRFSPDGSRIAFTRRDPRDHTTVVVTDASGRKVTEFRRQLSDGSLSWSPDGRSIYFTQAEVTRGFDLYQDLYVHDLERDCTRRITKGERLGEVQVSPDGKSFVAVASSRGSQNLVLLTADAQVSKPVPLTAYSEERVSGPRFSPDGRAICYVLTDNAGTSSLRIYDLVQKTDRPLLSAGNTLAYPAWAADASVIYYVSDETGVFNVFAYDLRDGKSYQVSHLLTGALQPEPAPDGSRLLLARYTSRGFKIVQMRLDRSEWRVQRGPSLPLTRALPAAASHPAGAPAVAAASAASAASATPAASPAAAAALSPVQSVQLSHASQDSQDSQSSQALSTAAGYTPLPTLLPRFWLPRLYVDGPKGTVVGAFTAGADVLGYHSYAVSAAYSNERKRGYYSLLYNNDSFYPTLTLQAHAEPFLYANLYQNGNDYWELNQGVSVQASIPINRLESRYRLLAGYEIVDQKALSALSPDGTLYGVPVFQGRRDNVFAGIDFDDVLKYPYSVSSEEGRRVSLLYRYYSRDLGSDINLSEYSATYEEYLRLPLASPRHQVLYLRLSGALADGDLQFGQEAFQMGGPPSDLNKFPLRGYPVRSMAGKYIATGTLEYRAPIMYPLRGYGTVPAFAEKLHGALFVDAGQVWDDRRSFHGDETRVGAGFELRADVTLGYWVKVTPALGYAHGFNKGGEDQIYFTLYLGL</sequence>
<dbReference type="EMBL" id="JAEMHL010000006">
    <property type="protein sequence ID" value="MBJ6751108.1"/>
    <property type="molecule type" value="Genomic_DNA"/>
</dbReference>
<dbReference type="InterPro" id="IPR000184">
    <property type="entry name" value="Bac_surfAg_D15"/>
</dbReference>
<dbReference type="RefSeq" id="WP_199389597.1">
    <property type="nucleotide sequence ID" value="NZ_JAEMHL010000006.1"/>
</dbReference>
<comment type="subcellular location">
    <subcellularLocation>
        <location evidence="1">Membrane</location>
    </subcellularLocation>
</comment>
<dbReference type="Gene3D" id="2.40.160.50">
    <property type="entry name" value="membrane protein fhac: a member of the omp85/tpsb transporter family"/>
    <property type="match status" value="1"/>
</dbReference>
<name>A0ABS0YFJ9_9BACT</name>
<comment type="caution">
    <text evidence="6">The sequence shown here is derived from an EMBL/GenBank/DDBJ whole genome shotgun (WGS) entry which is preliminary data.</text>
</comment>
<feature type="signal peptide" evidence="4">
    <location>
        <begin position="1"/>
        <end position="20"/>
    </location>
</feature>
<feature type="domain" description="Bacterial surface antigen (D15)" evidence="5">
    <location>
        <begin position="711"/>
        <end position="984"/>
    </location>
</feature>
<evidence type="ECO:0000313" key="6">
    <source>
        <dbReference type="EMBL" id="MBJ6751108.1"/>
    </source>
</evidence>
<evidence type="ECO:0000259" key="5">
    <source>
        <dbReference type="Pfam" id="PF01103"/>
    </source>
</evidence>
<accession>A0ABS0YFJ9</accession>
<dbReference type="Pfam" id="PF01103">
    <property type="entry name" value="Omp85"/>
    <property type="match status" value="1"/>
</dbReference>
<gene>
    <name evidence="6" type="ORF">JFN91_12865</name>
</gene>
<dbReference type="Gene3D" id="2.120.10.30">
    <property type="entry name" value="TolB, C-terminal domain"/>
    <property type="match status" value="1"/>
</dbReference>
<dbReference type="PANTHER" id="PTHR36842">
    <property type="entry name" value="PROTEIN TOLB HOMOLOG"/>
    <property type="match status" value="1"/>
</dbReference>
<evidence type="ECO:0000256" key="1">
    <source>
        <dbReference type="ARBA" id="ARBA00004370"/>
    </source>
</evidence>
<feature type="chain" id="PRO_5046346383" evidence="4">
    <location>
        <begin position="21"/>
        <end position="1015"/>
    </location>
</feature>